<dbReference type="PROSITE" id="PS51332">
    <property type="entry name" value="B12_BINDING"/>
    <property type="match status" value="1"/>
</dbReference>
<evidence type="ECO:0000256" key="5">
    <source>
        <dbReference type="ARBA" id="ARBA00022723"/>
    </source>
</evidence>
<dbReference type="GO" id="GO:0046872">
    <property type="term" value="F:metal ion binding"/>
    <property type="evidence" value="ECO:0007669"/>
    <property type="project" value="UniProtKB-KW"/>
</dbReference>
<evidence type="ECO:0000256" key="2">
    <source>
        <dbReference type="ARBA" id="ARBA00022603"/>
    </source>
</evidence>
<dbReference type="SFLD" id="SFLDG01123">
    <property type="entry name" value="methyltransferase_(Class_B)"/>
    <property type="match status" value="1"/>
</dbReference>
<dbReference type="PROSITE" id="PS51918">
    <property type="entry name" value="RADICAL_SAM"/>
    <property type="match status" value="1"/>
</dbReference>
<dbReference type="GO" id="GO:0051539">
    <property type="term" value="F:4 iron, 4 sulfur cluster binding"/>
    <property type="evidence" value="ECO:0007669"/>
    <property type="project" value="UniProtKB-KW"/>
</dbReference>
<evidence type="ECO:0000256" key="4">
    <source>
        <dbReference type="ARBA" id="ARBA00022691"/>
    </source>
</evidence>
<dbReference type="GO" id="GO:0031419">
    <property type="term" value="F:cobalamin binding"/>
    <property type="evidence" value="ECO:0007669"/>
    <property type="project" value="InterPro"/>
</dbReference>
<accession>A0A1E3XEJ9</accession>
<dbReference type="PANTHER" id="PTHR43409">
    <property type="entry name" value="ANAEROBIC MAGNESIUM-PROTOPORPHYRIN IX MONOMETHYL ESTER CYCLASE-RELATED"/>
    <property type="match status" value="1"/>
</dbReference>
<comment type="caution">
    <text evidence="10">The sequence shown here is derived from an EMBL/GenBank/DDBJ whole genome shotgun (WGS) entry which is preliminary data.</text>
</comment>
<dbReference type="SMART" id="SM00729">
    <property type="entry name" value="Elp3"/>
    <property type="match status" value="1"/>
</dbReference>
<dbReference type="Pfam" id="PF04055">
    <property type="entry name" value="Radical_SAM"/>
    <property type="match status" value="1"/>
</dbReference>
<evidence type="ECO:0000256" key="3">
    <source>
        <dbReference type="ARBA" id="ARBA00022679"/>
    </source>
</evidence>
<feature type="domain" description="B12-binding" evidence="8">
    <location>
        <begin position="4"/>
        <end position="138"/>
    </location>
</feature>
<proteinExistence type="predicted"/>
<keyword evidence="7" id="KW-0411">Iron-sulfur</keyword>
<protein>
    <submittedName>
        <fullName evidence="10">Uncharacterized protein</fullName>
    </submittedName>
</protein>
<keyword evidence="6" id="KW-0408">Iron</keyword>
<dbReference type="PANTHER" id="PTHR43409:SF7">
    <property type="entry name" value="BLL1977 PROTEIN"/>
    <property type="match status" value="1"/>
</dbReference>
<keyword evidence="2" id="KW-0489">Methyltransferase</keyword>
<dbReference type="InterPro" id="IPR006158">
    <property type="entry name" value="Cobalamin-bd"/>
</dbReference>
<dbReference type="GO" id="GO:0003824">
    <property type="term" value="F:catalytic activity"/>
    <property type="evidence" value="ECO:0007669"/>
    <property type="project" value="InterPro"/>
</dbReference>
<comment type="cofactor">
    <cofactor evidence="1">
        <name>[4Fe-4S] cluster</name>
        <dbReference type="ChEBI" id="CHEBI:49883"/>
    </cofactor>
</comment>
<dbReference type="InterPro" id="IPR058240">
    <property type="entry name" value="rSAM_sf"/>
</dbReference>
<dbReference type="AlphaFoldDB" id="A0A1E3XEJ9"/>
<organism evidence="10 11">
    <name type="scientific">Candidatus Scalindua rubra</name>
    <dbReference type="NCBI Taxonomy" id="1872076"/>
    <lineage>
        <taxon>Bacteria</taxon>
        <taxon>Pseudomonadati</taxon>
        <taxon>Planctomycetota</taxon>
        <taxon>Candidatus Brocadiia</taxon>
        <taxon>Candidatus Brocadiales</taxon>
        <taxon>Candidatus Scalinduaceae</taxon>
        <taxon>Candidatus Scalindua</taxon>
    </lineage>
</organism>
<dbReference type="SFLD" id="SFLDG01082">
    <property type="entry name" value="B12-binding_domain_containing"/>
    <property type="match status" value="1"/>
</dbReference>
<dbReference type="InterPro" id="IPR023404">
    <property type="entry name" value="rSAM_horseshoe"/>
</dbReference>
<evidence type="ECO:0000256" key="7">
    <source>
        <dbReference type="ARBA" id="ARBA00023014"/>
    </source>
</evidence>
<dbReference type="InterPro" id="IPR007197">
    <property type="entry name" value="rSAM"/>
</dbReference>
<dbReference type="CDD" id="cd02068">
    <property type="entry name" value="radical_SAM_B12_BD"/>
    <property type="match status" value="1"/>
</dbReference>
<keyword evidence="5" id="KW-0479">Metal-binding</keyword>
<dbReference type="Gene3D" id="3.80.30.20">
    <property type="entry name" value="tm_1862 like domain"/>
    <property type="match status" value="1"/>
</dbReference>
<feature type="domain" description="Radical SAM core" evidence="9">
    <location>
        <begin position="163"/>
        <end position="393"/>
    </location>
</feature>
<dbReference type="Proteomes" id="UP000094056">
    <property type="component" value="Unassembled WGS sequence"/>
</dbReference>
<dbReference type="EMBL" id="MAYW01000013">
    <property type="protein sequence ID" value="ODS34071.1"/>
    <property type="molecule type" value="Genomic_DNA"/>
</dbReference>
<evidence type="ECO:0000313" key="10">
    <source>
        <dbReference type="EMBL" id="ODS34071.1"/>
    </source>
</evidence>
<reference evidence="10 11" key="1">
    <citation type="submission" date="2016-07" db="EMBL/GenBank/DDBJ databases">
        <title>Draft genome of Scalindua rubra, obtained from a brine-seawater interface in the Red Sea, sheds light on salt adaptation in anammox bacteria.</title>
        <authorList>
            <person name="Speth D.R."/>
            <person name="Lagkouvardos I."/>
            <person name="Wang Y."/>
            <person name="Qian P.-Y."/>
            <person name="Dutilh B.E."/>
            <person name="Jetten M.S."/>
        </authorList>
    </citation>
    <scope>NUCLEOTIDE SEQUENCE [LARGE SCALE GENOMIC DNA]</scope>
    <source>
        <strain evidence="10">BSI-1</strain>
    </source>
</reference>
<evidence type="ECO:0000259" key="9">
    <source>
        <dbReference type="PROSITE" id="PS51918"/>
    </source>
</evidence>
<evidence type="ECO:0000256" key="6">
    <source>
        <dbReference type="ARBA" id="ARBA00023004"/>
    </source>
</evidence>
<keyword evidence="3" id="KW-0808">Transferase</keyword>
<dbReference type="InterPro" id="IPR051198">
    <property type="entry name" value="BchE-like"/>
</dbReference>
<dbReference type="Gene3D" id="3.40.50.280">
    <property type="entry name" value="Cobalamin-binding domain"/>
    <property type="match status" value="1"/>
</dbReference>
<dbReference type="InterPro" id="IPR006638">
    <property type="entry name" value="Elp3/MiaA/NifB-like_rSAM"/>
</dbReference>
<evidence type="ECO:0000256" key="1">
    <source>
        <dbReference type="ARBA" id="ARBA00001966"/>
    </source>
</evidence>
<sequence length="488" mass="55968">MRKMMLINPHPPGRHGEESITVIVQMPLNLAYIAALTPGDWEFDVIDENLDLALDDNGEITFEPVDLVCITSVTYQVARAYKIATACKKKGMTVILGGIHTSVMPDEASKYVDAIFTGEAEALWPQVIKDFENGELKKVYNGGLPALSEMKHVFPDRELMKRKYNYKFSSIVTTKGCPNYCDFCSVPTFQGKKFRERPYEDVLDEMEATDYRGLMFAEDNFYGHSRNSAKRAKALWRGMIDRGIEKDWLGFTALNISQDWEALDLMAKSGNFGFLCGIESTNEVVLEKMHKKTNLRLGTDNYYDCIQKIHDHGLIVWGSIVLGADGDGKDSFKRMTEFVLENNIDVLTFGINCPFPQTELYHRLDSEKRIFRKNYPADWKYYDTAHVVHRFVDMTLEDFIDGMQYMYDHLYAGDNLRLRFRKSAKTIGSTRHGKRNAMFGFRVGSDWQQVFEQVLENLHKLYDSGDYYQDWYKSSAVTVPSENGIAVS</sequence>
<dbReference type="SFLD" id="SFLDS00029">
    <property type="entry name" value="Radical_SAM"/>
    <property type="match status" value="1"/>
</dbReference>
<name>A0A1E3XEJ9_9BACT</name>
<keyword evidence="4" id="KW-0949">S-adenosyl-L-methionine</keyword>
<dbReference type="SFLD" id="SFLDF00415">
    <property type="entry name" value="ladderane_biosynthesis"/>
    <property type="match status" value="1"/>
</dbReference>
<dbReference type="SUPFAM" id="SSF102114">
    <property type="entry name" value="Radical SAM enzymes"/>
    <property type="match status" value="1"/>
</dbReference>
<gene>
    <name evidence="10" type="ORF">SCARUB_00744</name>
</gene>
<evidence type="ECO:0000259" key="8">
    <source>
        <dbReference type="PROSITE" id="PS51332"/>
    </source>
</evidence>
<dbReference type="Pfam" id="PF02310">
    <property type="entry name" value="B12-binding"/>
    <property type="match status" value="1"/>
</dbReference>
<dbReference type="InterPro" id="IPR034466">
    <property type="entry name" value="Methyltransferase_Class_B"/>
</dbReference>
<evidence type="ECO:0000313" key="11">
    <source>
        <dbReference type="Proteomes" id="UP000094056"/>
    </source>
</evidence>
<dbReference type="GO" id="GO:0005829">
    <property type="term" value="C:cytosol"/>
    <property type="evidence" value="ECO:0007669"/>
    <property type="project" value="TreeGrafter"/>
</dbReference>